<organism evidence="2">
    <name type="scientific">freshwater metagenome</name>
    <dbReference type="NCBI Taxonomy" id="449393"/>
    <lineage>
        <taxon>unclassified sequences</taxon>
        <taxon>metagenomes</taxon>
        <taxon>ecological metagenomes</taxon>
    </lineage>
</organism>
<evidence type="ECO:0000313" key="2">
    <source>
        <dbReference type="EMBL" id="CAB4748505.1"/>
    </source>
</evidence>
<proteinExistence type="predicted"/>
<keyword evidence="1" id="KW-0472">Membrane</keyword>
<name>A0A6J6TNV2_9ZZZZ</name>
<keyword evidence="1" id="KW-1133">Transmembrane helix</keyword>
<feature type="transmembrane region" description="Helical" evidence="1">
    <location>
        <begin position="47"/>
        <end position="65"/>
    </location>
</feature>
<sequence length="72" mass="7598">MKRKIFSALLATGLFILPSTAFAEGNEKNEPEHSIEGAHEGFEVGELLAAGGGIAIALGIAFTVGRRSRKKD</sequence>
<accession>A0A6J6TNV2</accession>
<evidence type="ECO:0000256" key="1">
    <source>
        <dbReference type="SAM" id="Phobius"/>
    </source>
</evidence>
<gene>
    <name evidence="2" type="ORF">UFOPK2844_00275</name>
</gene>
<dbReference type="EMBL" id="CAEZZG010000003">
    <property type="protein sequence ID" value="CAB4748505.1"/>
    <property type="molecule type" value="Genomic_DNA"/>
</dbReference>
<reference evidence="2" key="1">
    <citation type="submission" date="2020-05" db="EMBL/GenBank/DDBJ databases">
        <authorList>
            <person name="Chiriac C."/>
            <person name="Salcher M."/>
            <person name="Ghai R."/>
            <person name="Kavagutti S V."/>
        </authorList>
    </citation>
    <scope>NUCLEOTIDE SEQUENCE</scope>
</reference>
<keyword evidence="1" id="KW-0812">Transmembrane</keyword>
<dbReference type="AlphaFoldDB" id="A0A6J6TNV2"/>
<protein>
    <submittedName>
        <fullName evidence="2">Unannotated protein</fullName>
    </submittedName>
</protein>